<keyword evidence="7" id="KW-1185">Reference proteome</keyword>
<accession>A0A4W3H5L9</accession>
<feature type="compositionally biased region" description="Basic and acidic residues" evidence="4">
    <location>
        <begin position="144"/>
        <end position="170"/>
    </location>
</feature>
<dbReference type="InterPro" id="IPR017923">
    <property type="entry name" value="TFIIS_N"/>
</dbReference>
<reference evidence="7" key="3">
    <citation type="journal article" date="2014" name="Nature">
        <title>Elephant shark genome provides unique insights into gnathostome evolution.</title>
        <authorList>
            <consortium name="International Elephant Shark Genome Sequencing Consortium"/>
            <person name="Venkatesh B."/>
            <person name="Lee A.P."/>
            <person name="Ravi V."/>
            <person name="Maurya A.K."/>
            <person name="Lian M.M."/>
            <person name="Swann J.B."/>
            <person name="Ohta Y."/>
            <person name="Flajnik M.F."/>
            <person name="Sutoh Y."/>
            <person name="Kasahara M."/>
            <person name="Hoon S."/>
            <person name="Gangu V."/>
            <person name="Roy S.W."/>
            <person name="Irimia M."/>
            <person name="Korzh V."/>
            <person name="Kondrychyn I."/>
            <person name="Lim Z.W."/>
            <person name="Tay B.H."/>
            <person name="Tohari S."/>
            <person name="Kong K.W."/>
            <person name="Ho S."/>
            <person name="Lorente-Galdos B."/>
            <person name="Quilez J."/>
            <person name="Marques-Bonet T."/>
            <person name="Raney B.J."/>
            <person name="Ingham P.W."/>
            <person name="Tay A."/>
            <person name="Hillier L.W."/>
            <person name="Minx P."/>
            <person name="Boehm T."/>
            <person name="Wilson R.K."/>
            <person name="Brenner S."/>
            <person name="Warren W.C."/>
        </authorList>
    </citation>
    <scope>NUCLEOTIDE SEQUENCE [LARGE SCALE GENOMIC DNA]</scope>
</reference>
<evidence type="ECO:0000256" key="2">
    <source>
        <dbReference type="ARBA" id="ARBA00023242"/>
    </source>
</evidence>
<evidence type="ECO:0000256" key="4">
    <source>
        <dbReference type="SAM" id="MobiDB-lite"/>
    </source>
</evidence>
<dbReference type="Ensembl" id="ENSCMIT00000010920.1">
    <property type="protein sequence ID" value="ENSCMIP00000010645.1"/>
    <property type="gene ID" value="ENSCMIG00000005612.1"/>
</dbReference>
<evidence type="ECO:0000256" key="1">
    <source>
        <dbReference type="ARBA" id="ARBA00004123"/>
    </source>
</evidence>
<comment type="subcellular location">
    <subcellularLocation>
        <location evidence="1 3">Nucleus</location>
    </subcellularLocation>
</comment>
<reference evidence="6" key="4">
    <citation type="submission" date="2025-08" db="UniProtKB">
        <authorList>
            <consortium name="Ensembl"/>
        </authorList>
    </citation>
    <scope>IDENTIFICATION</scope>
</reference>
<dbReference type="InParanoid" id="A0A4W3H5L9"/>
<dbReference type="GO" id="GO:0072357">
    <property type="term" value="C:PTW/PP1 phosphatase complex"/>
    <property type="evidence" value="ECO:0007669"/>
    <property type="project" value="TreeGrafter"/>
</dbReference>
<dbReference type="InterPro" id="IPR035441">
    <property type="entry name" value="TFIIS/LEDGF_dom_sf"/>
</dbReference>
<reference evidence="7" key="1">
    <citation type="journal article" date="2006" name="Science">
        <title>Ancient noncoding elements conserved in the human genome.</title>
        <authorList>
            <person name="Venkatesh B."/>
            <person name="Kirkness E.F."/>
            <person name="Loh Y.H."/>
            <person name="Halpern A.L."/>
            <person name="Lee A.P."/>
            <person name="Johnson J."/>
            <person name="Dandona N."/>
            <person name="Viswanathan L.D."/>
            <person name="Tay A."/>
            <person name="Venter J.C."/>
            <person name="Strausberg R.L."/>
            <person name="Brenner S."/>
        </authorList>
    </citation>
    <scope>NUCLEOTIDE SEQUENCE [LARGE SCALE GENOMIC DNA]</scope>
</reference>
<dbReference type="Proteomes" id="UP000314986">
    <property type="component" value="Unassembled WGS sequence"/>
</dbReference>
<dbReference type="InterPro" id="IPR003617">
    <property type="entry name" value="TFIIS/CRSP70_N_sub"/>
</dbReference>
<dbReference type="PANTHER" id="PTHR46557">
    <property type="entry name" value="SERINE/THREONINE-PROTEIN PHOSPHATASE 1 REGULATORY SUBUNIT 10-RELATED"/>
    <property type="match status" value="1"/>
</dbReference>
<reference evidence="6" key="5">
    <citation type="submission" date="2025-09" db="UniProtKB">
        <authorList>
            <consortium name="Ensembl"/>
        </authorList>
    </citation>
    <scope>IDENTIFICATION</scope>
</reference>
<dbReference type="GO" id="GO:0005634">
    <property type="term" value="C:nucleus"/>
    <property type="evidence" value="ECO:0007669"/>
    <property type="project" value="UniProtKB-SubCell"/>
</dbReference>
<dbReference type="Pfam" id="PF08711">
    <property type="entry name" value="Med26"/>
    <property type="match status" value="1"/>
</dbReference>
<evidence type="ECO:0000313" key="7">
    <source>
        <dbReference type="Proteomes" id="UP000314986"/>
    </source>
</evidence>
<dbReference type="GO" id="GO:0008157">
    <property type="term" value="F:protein phosphatase 1 binding"/>
    <property type="evidence" value="ECO:0007669"/>
    <property type="project" value="TreeGrafter"/>
</dbReference>
<dbReference type="GeneTree" id="ENSGT00940000159263"/>
<dbReference type="SUPFAM" id="SSF47676">
    <property type="entry name" value="Conserved domain common to transcription factors TFIIS, elongin A, CRSP70"/>
    <property type="match status" value="1"/>
</dbReference>
<sequence length="360" mass="39745">MKESRKLVSRCTYLNIILQTRSEDILNRFIAVGGYKLLNSWLGYSKTNNNLPLLQQILLALQLLPLTVDHLKQNNTAKIVKQLSKTCDDEGLRKLAHVLVNHWMTVIRSQSTGAGVPPEKPVEKKRRKEERKEEGKVRAPVSERVPEPKCDLRPEPKLEDVLEKKREKPKSQRTTAPSHAKFRSTGACEKVARACARARARECAFVACVCARLGGLLKDLPPRCCSTRGASFSPPPCLSLSLSLTPLFLSLSLSLTPSLSLSLCPSFLSSPHSPMANSLSLAPVEKKYKPLNMTPNSTKEIKVKLIPPQRESLLPHPHPQHPSTGHCTTSHCFLLLLLLLRSGTLSTSGGRLKALCGPSL</sequence>
<feature type="region of interest" description="Disordered" evidence="4">
    <location>
        <begin position="110"/>
        <end position="182"/>
    </location>
</feature>
<evidence type="ECO:0000259" key="5">
    <source>
        <dbReference type="PROSITE" id="PS51319"/>
    </source>
</evidence>
<dbReference type="STRING" id="7868.ENSCMIP00000010645"/>
<reference evidence="7" key="2">
    <citation type="journal article" date="2007" name="PLoS Biol.">
        <title>Survey sequencing and comparative analysis of the elephant shark (Callorhinchus milii) genome.</title>
        <authorList>
            <person name="Venkatesh B."/>
            <person name="Kirkness E.F."/>
            <person name="Loh Y.H."/>
            <person name="Halpern A.L."/>
            <person name="Lee A.P."/>
            <person name="Johnson J."/>
            <person name="Dandona N."/>
            <person name="Viswanathan L.D."/>
            <person name="Tay A."/>
            <person name="Venter J.C."/>
            <person name="Strausberg R.L."/>
            <person name="Brenner S."/>
        </authorList>
    </citation>
    <scope>NUCLEOTIDE SEQUENCE [LARGE SCALE GENOMIC DNA]</scope>
</reference>
<dbReference type="Gene3D" id="1.20.930.10">
    <property type="entry name" value="Conserved domain common to transcription factors TFIIS, elongin A, CRSP70"/>
    <property type="match status" value="1"/>
</dbReference>
<evidence type="ECO:0000313" key="6">
    <source>
        <dbReference type="Ensembl" id="ENSCMIP00000010645.1"/>
    </source>
</evidence>
<dbReference type="PANTHER" id="PTHR46557:SF1">
    <property type="entry name" value="SERINE_THREONINE-PROTEIN PHOSPHATASE 1 REGULATORY SUBUNIT 10"/>
    <property type="match status" value="1"/>
</dbReference>
<dbReference type="GO" id="GO:0000785">
    <property type="term" value="C:chromatin"/>
    <property type="evidence" value="ECO:0007669"/>
    <property type="project" value="TreeGrafter"/>
</dbReference>
<dbReference type="PROSITE" id="PS51319">
    <property type="entry name" value="TFIIS_N"/>
    <property type="match status" value="1"/>
</dbReference>
<proteinExistence type="predicted"/>
<protein>
    <submittedName>
        <fullName evidence="6">Serine/threonine-protein phosphatase 1 regulatory subunit 10-like</fullName>
    </submittedName>
</protein>
<feature type="domain" description="TFIIS N-terminal" evidence="5">
    <location>
        <begin position="36"/>
        <end position="110"/>
    </location>
</feature>
<evidence type="ECO:0000256" key="3">
    <source>
        <dbReference type="PROSITE-ProRule" id="PRU00649"/>
    </source>
</evidence>
<organism evidence="6 7">
    <name type="scientific">Callorhinchus milii</name>
    <name type="common">Ghost shark</name>
    <dbReference type="NCBI Taxonomy" id="7868"/>
    <lineage>
        <taxon>Eukaryota</taxon>
        <taxon>Metazoa</taxon>
        <taxon>Chordata</taxon>
        <taxon>Craniata</taxon>
        <taxon>Vertebrata</taxon>
        <taxon>Chondrichthyes</taxon>
        <taxon>Holocephali</taxon>
        <taxon>Chimaeriformes</taxon>
        <taxon>Callorhinchidae</taxon>
        <taxon>Callorhinchus</taxon>
    </lineage>
</organism>
<dbReference type="AlphaFoldDB" id="A0A4W3H5L9"/>
<name>A0A4W3H5L9_CALMI</name>
<dbReference type="SMART" id="SM00509">
    <property type="entry name" value="TFS2N"/>
    <property type="match status" value="1"/>
</dbReference>
<keyword evidence="2 3" id="KW-0539">Nucleus</keyword>